<organism evidence="2 3">
    <name type="scientific">Agaricus bisporus var. burnettii (strain JB137-S8 / ATCC MYA-4627 / FGSC 10392)</name>
    <name type="common">White button mushroom</name>
    <dbReference type="NCBI Taxonomy" id="597362"/>
    <lineage>
        <taxon>Eukaryota</taxon>
        <taxon>Fungi</taxon>
        <taxon>Dikarya</taxon>
        <taxon>Basidiomycota</taxon>
        <taxon>Agaricomycotina</taxon>
        <taxon>Agaricomycetes</taxon>
        <taxon>Agaricomycetidae</taxon>
        <taxon>Agaricales</taxon>
        <taxon>Agaricineae</taxon>
        <taxon>Agaricaceae</taxon>
        <taxon>Agaricus</taxon>
    </lineage>
</organism>
<feature type="region of interest" description="Disordered" evidence="1">
    <location>
        <begin position="433"/>
        <end position="501"/>
    </location>
</feature>
<dbReference type="HOGENOM" id="CLU_513828_0_0_1"/>
<dbReference type="EMBL" id="JH971418">
    <property type="protein sequence ID" value="EKM75135.1"/>
    <property type="molecule type" value="Genomic_DNA"/>
</dbReference>
<dbReference type="InParanoid" id="K5XKX1"/>
<feature type="compositionally biased region" description="Acidic residues" evidence="1">
    <location>
        <begin position="447"/>
        <end position="487"/>
    </location>
</feature>
<dbReference type="Proteomes" id="UP000008493">
    <property type="component" value="Unassembled WGS sequence"/>
</dbReference>
<dbReference type="AlphaFoldDB" id="K5XKX1"/>
<dbReference type="STRING" id="597362.K5XKX1"/>
<keyword evidence="3" id="KW-1185">Reference proteome</keyword>
<feature type="region of interest" description="Disordered" evidence="1">
    <location>
        <begin position="118"/>
        <end position="282"/>
    </location>
</feature>
<evidence type="ECO:0000313" key="2">
    <source>
        <dbReference type="EMBL" id="EKM75135.1"/>
    </source>
</evidence>
<gene>
    <name evidence="2" type="ORF">AGABI1DRAFT_95088</name>
</gene>
<protein>
    <submittedName>
        <fullName evidence="2">Uncharacterized protein</fullName>
    </submittedName>
</protein>
<dbReference type="GeneID" id="18832605"/>
<feature type="compositionally biased region" description="Polar residues" evidence="1">
    <location>
        <begin position="1"/>
        <end position="27"/>
    </location>
</feature>
<name>K5XKX1_AGABU</name>
<feature type="compositionally biased region" description="Low complexity" evidence="1">
    <location>
        <begin position="164"/>
        <end position="216"/>
    </location>
</feature>
<evidence type="ECO:0000256" key="1">
    <source>
        <dbReference type="SAM" id="MobiDB-lite"/>
    </source>
</evidence>
<dbReference type="OrthoDB" id="3271097at2759"/>
<dbReference type="KEGG" id="abp:AGABI1DRAFT95088"/>
<proteinExistence type="predicted"/>
<dbReference type="OMA" id="MEDVTFA"/>
<reference evidence="3" key="1">
    <citation type="journal article" date="2012" name="Proc. Natl. Acad. Sci. U.S.A.">
        <title>Genome sequence of the button mushroom Agaricus bisporus reveals mechanisms governing adaptation to a humic-rich ecological niche.</title>
        <authorList>
            <person name="Morin E."/>
            <person name="Kohler A."/>
            <person name="Baker A.R."/>
            <person name="Foulongne-Oriol M."/>
            <person name="Lombard V."/>
            <person name="Nagy L.G."/>
            <person name="Ohm R.A."/>
            <person name="Patyshakuliyeva A."/>
            <person name="Brun A."/>
            <person name="Aerts A.L."/>
            <person name="Bailey A.M."/>
            <person name="Billette C."/>
            <person name="Coutinho P.M."/>
            <person name="Deakin G."/>
            <person name="Doddapaneni H."/>
            <person name="Floudas D."/>
            <person name="Grimwood J."/>
            <person name="Hilden K."/>
            <person name="Kuees U."/>
            <person name="LaButti K.M."/>
            <person name="Lapidus A."/>
            <person name="Lindquist E.A."/>
            <person name="Lucas S.M."/>
            <person name="Murat C."/>
            <person name="Riley R.W."/>
            <person name="Salamov A.A."/>
            <person name="Schmutz J."/>
            <person name="Subramanian V."/>
            <person name="Woesten H.A.B."/>
            <person name="Xu J."/>
            <person name="Eastwood D.C."/>
            <person name="Foster G.D."/>
            <person name="Sonnenberg A.S."/>
            <person name="Cullen D."/>
            <person name="de Vries R.P."/>
            <person name="Lundell T."/>
            <person name="Hibbett D.S."/>
            <person name="Henrissat B."/>
            <person name="Burton K.S."/>
            <person name="Kerrigan R.W."/>
            <person name="Challen M.P."/>
            <person name="Grigoriev I.V."/>
            <person name="Martin F."/>
        </authorList>
    </citation>
    <scope>NUCLEOTIDE SEQUENCE [LARGE SCALE GENOMIC DNA]</scope>
    <source>
        <strain evidence="3">JB137-S8 / ATCC MYA-4627 / FGSC 10392</strain>
    </source>
</reference>
<feature type="compositionally biased region" description="Low complexity" evidence="1">
    <location>
        <begin position="243"/>
        <end position="276"/>
    </location>
</feature>
<feature type="region of interest" description="Disordered" evidence="1">
    <location>
        <begin position="1"/>
        <end position="83"/>
    </location>
</feature>
<sequence>MSPRVTRSTAKNSLPSSSLDVNASTVATKRGRKNKAAQKTSPAGIKEPNVSLPASKKKKKTAQDRPLGIVEPAALTSPSTGLVEESNTTATMNIDKATAIGNHSIVGESLADGVWAVREQEWKESDPTPTNLPVAASTKKSTTSIKPSAASTKGSAPSTKNPKKPATSTTASTKGSSVKNPKKPAASTTASTKESAASAKKPVASASKAAASTKMATGKLAVGSDQSPAGPTKESPAISKRPSTLTSASSTSTASLSIASKQSPSTSAASASTPESGGPQDDELATLKATISRLTAEIDKAKKTEAAKPKTEATVLIPRPIGRFNLQTAMGLRGNGKLYSACRAAVNRAVIELRLPISVDWRKQDRWLLLSIIDLAHEGQEQLKKYEKGWATEEIVASICRNKRNYRSKVERGYIIKKEIDQDEADENLVKGINEGEVYDMGKGEKEDENGNENEEEPEEEDEEDEDEDEDGDEDKDEGDNDEEMEDVTFANNPGDEEESVVEDSINYFLCLLDDAKLRTVNLEMPLCTR</sequence>
<feature type="compositionally biased region" description="Low complexity" evidence="1">
    <location>
        <begin position="135"/>
        <end position="153"/>
    </location>
</feature>
<accession>K5XKX1</accession>
<evidence type="ECO:0000313" key="3">
    <source>
        <dbReference type="Proteomes" id="UP000008493"/>
    </source>
</evidence>
<dbReference type="RefSeq" id="XP_007334179.1">
    <property type="nucleotide sequence ID" value="XM_007334117.1"/>
</dbReference>